<evidence type="ECO:0000259" key="2">
    <source>
        <dbReference type="SMART" id="SM00239"/>
    </source>
</evidence>
<feature type="domain" description="C2" evidence="2">
    <location>
        <begin position="34"/>
        <end position="134"/>
    </location>
</feature>
<dbReference type="Gene3D" id="2.60.40.150">
    <property type="entry name" value="C2 domain"/>
    <property type="match status" value="1"/>
</dbReference>
<dbReference type="SUPFAM" id="SSF49562">
    <property type="entry name" value="C2 domain (Calcium/lipid-binding domain, CaLB)"/>
    <property type="match status" value="1"/>
</dbReference>
<organism evidence="3 4">
    <name type="scientific">Reticulomyxa filosa</name>
    <dbReference type="NCBI Taxonomy" id="46433"/>
    <lineage>
        <taxon>Eukaryota</taxon>
        <taxon>Sar</taxon>
        <taxon>Rhizaria</taxon>
        <taxon>Retaria</taxon>
        <taxon>Foraminifera</taxon>
        <taxon>Monothalamids</taxon>
        <taxon>Reticulomyxidae</taxon>
        <taxon>Reticulomyxa</taxon>
    </lineage>
</organism>
<dbReference type="Pfam" id="PF00168">
    <property type="entry name" value="C2"/>
    <property type="match status" value="2"/>
</dbReference>
<proteinExistence type="predicted"/>
<accession>X6NMX3</accession>
<dbReference type="InterPro" id="IPR035892">
    <property type="entry name" value="C2_domain_sf"/>
</dbReference>
<name>X6NMX3_RETFI</name>
<feature type="compositionally biased region" description="Basic and acidic residues" evidence="1">
    <location>
        <begin position="203"/>
        <end position="219"/>
    </location>
</feature>
<dbReference type="InterPro" id="IPR000008">
    <property type="entry name" value="C2_dom"/>
</dbReference>
<sequence>MYTYVRRAREKKYFEENGTNDLLQDSQMSPESLVYVLEIYQGRNLPRQEPHSEVPNVYVKAQFVSLRSNRPYRTDIVYQSCDPIFHANFLEVDVQQIILTVCHRNTTSNLPDQIIGYVPISIQNFTEYDEFIWVPIVSSVATKKYFGENLLHDQDRYAGHLQIRLSMISLDEALAQKDRKQPTRYSHVLAIQLKHFCGASNDRNGKSKSEEKESETKSNEKKVFNYPVAQIEWKYDELYTSRYATQCRNQPGLFSWNEWHFLFINANGDLDDRPSNLRFTLIDDEMRSINDTIGHCQIDWKDLIQLSPAKKQTFQLHVHEKPLISPLWITEPVNPRFDEKKQKAVSDLVDFMKPYDDYNTNPLANVLLPFEPLTLLPRSGRGTVTSLSFTFDDLRKDSLQHINSDDLEWYDSSRKQALLGTFTVEVQLLQRKDVEKQFYTTYVSTYLSQEQLQNSIGTNSHTQSLSGSTVYEMMLCLGIHPSDQEFETLLAACSSDRHKMATIVEQGCDESEEKKENPAEQTSRIKIERAQCAKPEMEEIWDGVYMDSKTVMKVLTEHQFETSTPLTYYLYTFLKVQYQHSNRINVCFNEENFVIGSCKREDSILQCDVLEAGWWVRFFTLPLYDFRKDESFVLDRYFIFSAQKKKMLRQVDYEKIIYTYTHT</sequence>
<dbReference type="CDD" id="cd00030">
    <property type="entry name" value="C2"/>
    <property type="match status" value="2"/>
</dbReference>
<gene>
    <name evidence="3" type="ORF">RFI_10086</name>
</gene>
<dbReference type="EMBL" id="ASPP01007496">
    <property type="protein sequence ID" value="ETO27044.1"/>
    <property type="molecule type" value="Genomic_DNA"/>
</dbReference>
<evidence type="ECO:0000313" key="4">
    <source>
        <dbReference type="Proteomes" id="UP000023152"/>
    </source>
</evidence>
<protein>
    <recommendedName>
        <fullName evidence="2">C2 domain-containing protein</fullName>
    </recommendedName>
</protein>
<evidence type="ECO:0000313" key="3">
    <source>
        <dbReference type="EMBL" id="ETO27044.1"/>
    </source>
</evidence>
<evidence type="ECO:0000256" key="1">
    <source>
        <dbReference type="SAM" id="MobiDB-lite"/>
    </source>
</evidence>
<feature type="domain" description="C2" evidence="2">
    <location>
        <begin position="185"/>
        <end position="312"/>
    </location>
</feature>
<feature type="region of interest" description="Disordered" evidence="1">
    <location>
        <begin position="200"/>
        <end position="219"/>
    </location>
</feature>
<dbReference type="SMART" id="SM00239">
    <property type="entry name" value="C2"/>
    <property type="match status" value="2"/>
</dbReference>
<comment type="caution">
    <text evidence="3">The sequence shown here is derived from an EMBL/GenBank/DDBJ whole genome shotgun (WGS) entry which is preliminary data.</text>
</comment>
<dbReference type="Proteomes" id="UP000023152">
    <property type="component" value="Unassembled WGS sequence"/>
</dbReference>
<keyword evidence="4" id="KW-1185">Reference proteome</keyword>
<reference evidence="3 4" key="1">
    <citation type="journal article" date="2013" name="Curr. Biol.">
        <title>The Genome of the Foraminiferan Reticulomyxa filosa.</title>
        <authorList>
            <person name="Glockner G."/>
            <person name="Hulsmann N."/>
            <person name="Schleicher M."/>
            <person name="Noegel A.A."/>
            <person name="Eichinger L."/>
            <person name="Gallinger C."/>
            <person name="Pawlowski J."/>
            <person name="Sierra R."/>
            <person name="Euteneuer U."/>
            <person name="Pillet L."/>
            <person name="Moustafa A."/>
            <person name="Platzer M."/>
            <person name="Groth M."/>
            <person name="Szafranski K."/>
            <person name="Schliwa M."/>
        </authorList>
    </citation>
    <scope>NUCLEOTIDE SEQUENCE [LARGE SCALE GENOMIC DNA]</scope>
</reference>
<dbReference type="AlphaFoldDB" id="X6NMX3"/>